<keyword evidence="4 6" id="KW-0067">ATP-binding</keyword>
<feature type="region of interest" description="Disordered" evidence="7">
    <location>
        <begin position="184"/>
        <end position="203"/>
    </location>
</feature>
<keyword evidence="3" id="KW-0418">Kinase</keyword>
<evidence type="ECO:0000313" key="9">
    <source>
        <dbReference type="EMBL" id="GMK56828.1"/>
    </source>
</evidence>
<keyword evidence="10" id="KW-1185">Reference proteome</keyword>
<dbReference type="AlphaFoldDB" id="A0AAD3YC72"/>
<evidence type="ECO:0000256" key="2">
    <source>
        <dbReference type="ARBA" id="ARBA00022741"/>
    </source>
</evidence>
<dbReference type="PROSITE" id="PS00107">
    <property type="entry name" value="PROTEIN_KINASE_ATP"/>
    <property type="match status" value="1"/>
</dbReference>
<feature type="region of interest" description="Disordered" evidence="7">
    <location>
        <begin position="270"/>
        <end position="309"/>
    </location>
</feature>
<dbReference type="Gene3D" id="1.10.510.10">
    <property type="entry name" value="Transferase(Phosphotransferase) domain 1"/>
    <property type="match status" value="1"/>
</dbReference>
<dbReference type="InterPro" id="IPR000719">
    <property type="entry name" value="Prot_kinase_dom"/>
</dbReference>
<dbReference type="InterPro" id="IPR008271">
    <property type="entry name" value="Ser/Thr_kinase_AS"/>
</dbReference>
<dbReference type="Pfam" id="PF00069">
    <property type="entry name" value="Pkinase"/>
    <property type="match status" value="1"/>
</dbReference>
<feature type="region of interest" description="Disordered" evidence="7">
    <location>
        <begin position="342"/>
        <end position="365"/>
    </location>
</feature>
<feature type="region of interest" description="Disordered" evidence="7">
    <location>
        <begin position="1"/>
        <end position="145"/>
    </location>
</feature>
<feature type="compositionally biased region" description="Basic and acidic residues" evidence="7">
    <location>
        <begin position="54"/>
        <end position="71"/>
    </location>
</feature>
<evidence type="ECO:0000256" key="7">
    <source>
        <dbReference type="SAM" id="MobiDB-lite"/>
    </source>
</evidence>
<keyword evidence="1" id="KW-0808">Transferase</keyword>
<feature type="compositionally biased region" description="Low complexity" evidence="7">
    <location>
        <begin position="189"/>
        <end position="202"/>
    </location>
</feature>
<gene>
    <name evidence="9" type="primary">SWE1</name>
    <name evidence="9" type="ORF">CspeluHIS016_0306680</name>
</gene>
<evidence type="ECO:0000256" key="5">
    <source>
        <dbReference type="ARBA" id="ARBA00037982"/>
    </source>
</evidence>
<dbReference type="PROSITE" id="PS50011">
    <property type="entry name" value="PROTEIN_KINASE_DOM"/>
    <property type="match status" value="1"/>
</dbReference>
<evidence type="ECO:0000256" key="4">
    <source>
        <dbReference type="ARBA" id="ARBA00022840"/>
    </source>
</evidence>
<dbReference type="InterPro" id="IPR017441">
    <property type="entry name" value="Protein_kinase_ATP_BS"/>
</dbReference>
<dbReference type="GO" id="GO:0005524">
    <property type="term" value="F:ATP binding"/>
    <property type="evidence" value="ECO:0007669"/>
    <property type="project" value="UniProtKB-UniRule"/>
</dbReference>
<accession>A0AAD3YC72</accession>
<dbReference type="Proteomes" id="UP001222932">
    <property type="component" value="Unassembled WGS sequence"/>
</dbReference>
<organism evidence="9 10">
    <name type="scientific">Cutaneotrichosporon spelunceum</name>
    <dbReference type="NCBI Taxonomy" id="1672016"/>
    <lineage>
        <taxon>Eukaryota</taxon>
        <taxon>Fungi</taxon>
        <taxon>Dikarya</taxon>
        <taxon>Basidiomycota</taxon>
        <taxon>Agaricomycotina</taxon>
        <taxon>Tremellomycetes</taxon>
        <taxon>Trichosporonales</taxon>
        <taxon>Trichosporonaceae</taxon>
        <taxon>Cutaneotrichosporon</taxon>
    </lineage>
</organism>
<evidence type="ECO:0000256" key="1">
    <source>
        <dbReference type="ARBA" id="ARBA00022679"/>
    </source>
</evidence>
<feature type="compositionally biased region" description="Polar residues" evidence="7">
    <location>
        <begin position="25"/>
        <end position="36"/>
    </location>
</feature>
<dbReference type="PANTHER" id="PTHR11042:SF189">
    <property type="entry name" value="PROTEIN KINASE DOMAIN-CONTAINING PROTEIN"/>
    <property type="match status" value="1"/>
</dbReference>
<comment type="similarity">
    <text evidence="5">Belongs to the protein kinase superfamily. Ser/Thr protein kinase family. GCN2 subfamily.</text>
</comment>
<sequence>MRAQMWAQSHPLPAPVVAATDDSPFLTQGPPTSFRTPHSGIIGKHKLSPSPSPRHHDFDLSSRLPLHEKTPNRRAGSDNSSSPTLGDSPTPGFMSSRKMRMPDPPDSPIRGVPRMRSLAASRSLSSVAGLPKDNSSSGDDLFSPEIDRVQPSKALFIDRGWSPTFGKHVTPVPAPPLFQAVRASQSGDLNPRNLRRSNLPRSTTSVRSQKLNSLASQKKAVSLGDMQTDKFGNEGFESAYLVGRKPRSSMPNNIGRGGAHRRETSIARSIGQKSGLALPLHSPKPRRSELGSNSSLSSIASSGLTPPMTEEPVFETSKHNFDNVKPNPEIFDAAVGIKQKFKGRDSTSSNEGDRPICPPSVLRLGTVPGPSVKRARSLGHRPGWVGMDVSSDSLASKYDFVVDRVSNFAFHTDDKPIMPNTPVKRHAFGHSHPRSSGRIAMSVSQPSLGSGLDSGHVFAPMLPLPPQSTRKAPPLIRKLSADVPQLTVTTTSSPDCLMDESSSPTMNLGSSKRLATGAGRMNLLRATTSSTTEISEDEITPTKGGGTATVLAAASSLKTPTPSPGRPTNLSRSLNAISSVAVPRLSLTVADKQLTKAERRRAHRQSMPLGPNDLPEEEQDIFDSRFIPLGQIGRGAFSTVVKAEARDGSGNFAVKITRGVFDGVKDRLRHLEEVDILRHLSKNPNDHVLKFVDAWEQNRQLYIQTEECAGSLAAFLEIFGQQNEHLQESYVWKIARDIGDGIRHMHDNGVIHFDLKPANILVSGNRCLKIADFGFATRWPRVSPSEIVAGSQLGGSIGEVRQEKLHREGDHTYMPPEMLKGQFVMPADIYSFGLILLETAMNIYLPSGGESWTALRNDNFGFLDLSMFSPQLADFIFALLNSDPDRRPTIHQIMAHPVIQRSWSGGPTLNPEPQEWLNSILAGSPMSLPSSTTFPPAGLDGEGDVIMGDV</sequence>
<dbReference type="Gene3D" id="3.30.200.20">
    <property type="entry name" value="Phosphorylase Kinase, domain 1"/>
    <property type="match status" value="1"/>
</dbReference>
<dbReference type="GO" id="GO:0004672">
    <property type="term" value="F:protein kinase activity"/>
    <property type="evidence" value="ECO:0007669"/>
    <property type="project" value="InterPro"/>
</dbReference>
<dbReference type="SUPFAM" id="SSF56112">
    <property type="entry name" value="Protein kinase-like (PK-like)"/>
    <property type="match status" value="1"/>
</dbReference>
<dbReference type="PROSITE" id="PS00108">
    <property type="entry name" value="PROTEIN_KINASE_ST"/>
    <property type="match status" value="1"/>
</dbReference>
<reference evidence="9" key="2">
    <citation type="submission" date="2023-06" db="EMBL/GenBank/DDBJ databases">
        <authorList>
            <person name="Kobayashi Y."/>
            <person name="Kayamori A."/>
            <person name="Aoki K."/>
            <person name="Shiwa Y."/>
            <person name="Fujita N."/>
            <person name="Sugita T."/>
            <person name="Iwasaki W."/>
            <person name="Tanaka N."/>
            <person name="Takashima M."/>
        </authorList>
    </citation>
    <scope>NUCLEOTIDE SEQUENCE</scope>
    <source>
        <strain evidence="9">HIS016</strain>
    </source>
</reference>
<reference evidence="9" key="1">
    <citation type="journal article" date="2023" name="BMC Genomics">
        <title>Chromosome-level genome assemblies of Cutaneotrichosporon spp. (Trichosporonales, Basidiomycota) reveal imbalanced evolution between nucleotide sequences and chromosome synteny.</title>
        <authorList>
            <person name="Kobayashi Y."/>
            <person name="Kayamori A."/>
            <person name="Aoki K."/>
            <person name="Shiwa Y."/>
            <person name="Matsutani M."/>
            <person name="Fujita N."/>
            <person name="Sugita T."/>
            <person name="Iwasaki W."/>
            <person name="Tanaka N."/>
            <person name="Takashima M."/>
        </authorList>
    </citation>
    <scope>NUCLEOTIDE SEQUENCE</scope>
    <source>
        <strain evidence="9">HIS016</strain>
    </source>
</reference>
<dbReference type="InterPro" id="IPR050339">
    <property type="entry name" value="CC_SR_Kinase"/>
</dbReference>
<evidence type="ECO:0000259" key="8">
    <source>
        <dbReference type="PROSITE" id="PS50011"/>
    </source>
</evidence>
<feature type="compositionally biased region" description="Low complexity" evidence="7">
    <location>
        <begin position="290"/>
        <end position="304"/>
    </location>
</feature>
<proteinExistence type="inferred from homology"/>
<protein>
    <recommendedName>
        <fullName evidence="8">Protein kinase domain-containing protein</fullName>
    </recommendedName>
</protein>
<feature type="domain" description="Protein kinase" evidence="8">
    <location>
        <begin position="626"/>
        <end position="899"/>
    </location>
</feature>
<evidence type="ECO:0000256" key="6">
    <source>
        <dbReference type="PROSITE-ProRule" id="PRU10141"/>
    </source>
</evidence>
<feature type="compositionally biased region" description="Polar residues" evidence="7">
    <location>
        <begin position="490"/>
        <end position="510"/>
    </location>
</feature>
<dbReference type="PANTHER" id="PTHR11042">
    <property type="entry name" value="EUKARYOTIC TRANSLATION INITIATION FACTOR 2-ALPHA KINASE EIF2-ALPHA KINASE -RELATED"/>
    <property type="match status" value="1"/>
</dbReference>
<dbReference type="GO" id="GO:0005634">
    <property type="term" value="C:nucleus"/>
    <property type="evidence" value="ECO:0007669"/>
    <property type="project" value="TreeGrafter"/>
</dbReference>
<dbReference type="EMBL" id="BTCM01000003">
    <property type="protein sequence ID" value="GMK56828.1"/>
    <property type="molecule type" value="Genomic_DNA"/>
</dbReference>
<keyword evidence="2 6" id="KW-0547">Nucleotide-binding</keyword>
<evidence type="ECO:0000313" key="10">
    <source>
        <dbReference type="Proteomes" id="UP001222932"/>
    </source>
</evidence>
<comment type="caution">
    <text evidence="9">The sequence shown here is derived from an EMBL/GenBank/DDBJ whole genome shotgun (WGS) entry which is preliminary data.</text>
</comment>
<dbReference type="GO" id="GO:0005737">
    <property type="term" value="C:cytoplasm"/>
    <property type="evidence" value="ECO:0007669"/>
    <property type="project" value="TreeGrafter"/>
</dbReference>
<dbReference type="InterPro" id="IPR011009">
    <property type="entry name" value="Kinase-like_dom_sf"/>
</dbReference>
<evidence type="ECO:0000256" key="3">
    <source>
        <dbReference type="ARBA" id="ARBA00022777"/>
    </source>
</evidence>
<feature type="binding site" evidence="6">
    <location>
        <position position="655"/>
    </location>
    <ligand>
        <name>ATP</name>
        <dbReference type="ChEBI" id="CHEBI:30616"/>
    </ligand>
</feature>
<feature type="region of interest" description="Disordered" evidence="7">
    <location>
        <begin position="490"/>
        <end position="511"/>
    </location>
</feature>
<feature type="compositionally biased region" description="Polar residues" evidence="7">
    <location>
        <begin position="77"/>
        <end position="87"/>
    </location>
</feature>
<dbReference type="SMART" id="SM00220">
    <property type="entry name" value="S_TKc"/>
    <property type="match status" value="1"/>
</dbReference>
<name>A0AAD3YC72_9TREE</name>
<feature type="compositionally biased region" description="Low complexity" evidence="7">
    <location>
        <begin position="116"/>
        <end position="126"/>
    </location>
</feature>